<keyword evidence="2" id="KW-0812">Transmembrane</keyword>
<keyword evidence="2" id="KW-0472">Membrane</keyword>
<reference evidence="3" key="1">
    <citation type="submission" date="2023-06" db="EMBL/GenBank/DDBJ databases">
        <title>Draft genome of Marssonina rosae.</title>
        <authorList>
            <person name="Cheng Q."/>
        </authorList>
    </citation>
    <scope>NUCLEOTIDE SEQUENCE</scope>
    <source>
        <strain evidence="3">R4</strain>
    </source>
</reference>
<evidence type="ECO:0000256" key="1">
    <source>
        <dbReference type="SAM" id="MobiDB-lite"/>
    </source>
</evidence>
<dbReference type="EMBL" id="JAUBYV010000003">
    <property type="protein sequence ID" value="KAK2628128.1"/>
    <property type="molecule type" value="Genomic_DNA"/>
</dbReference>
<sequence>MGKPRTQPYIKRPSPLKEVHLTRPISQAPTTPGLVKDPVLFQIFAHAPKADLEVGGENDSTSTGGSRKERADSDWLAQQHREKRRCRIICMVITLMVVMLIIGAAIAGWWFTQGPGK</sequence>
<keyword evidence="2" id="KW-1133">Transmembrane helix</keyword>
<gene>
    <name evidence="3" type="ORF">QTJ16_002774</name>
</gene>
<accession>A0AAD9WFC3</accession>
<name>A0AAD9WFC3_9HELO</name>
<evidence type="ECO:0000313" key="3">
    <source>
        <dbReference type="EMBL" id="KAK2628128.1"/>
    </source>
</evidence>
<feature type="region of interest" description="Disordered" evidence="1">
    <location>
        <begin position="52"/>
        <end position="79"/>
    </location>
</feature>
<evidence type="ECO:0000256" key="2">
    <source>
        <dbReference type="SAM" id="Phobius"/>
    </source>
</evidence>
<evidence type="ECO:0000313" key="4">
    <source>
        <dbReference type="Proteomes" id="UP001285354"/>
    </source>
</evidence>
<dbReference type="Proteomes" id="UP001285354">
    <property type="component" value="Unassembled WGS sequence"/>
</dbReference>
<keyword evidence="4" id="KW-1185">Reference proteome</keyword>
<feature type="transmembrane region" description="Helical" evidence="2">
    <location>
        <begin position="88"/>
        <end position="111"/>
    </location>
</feature>
<dbReference type="AlphaFoldDB" id="A0AAD9WFC3"/>
<organism evidence="3 4">
    <name type="scientific">Diplocarpon rosae</name>
    <dbReference type="NCBI Taxonomy" id="946125"/>
    <lineage>
        <taxon>Eukaryota</taxon>
        <taxon>Fungi</taxon>
        <taxon>Dikarya</taxon>
        <taxon>Ascomycota</taxon>
        <taxon>Pezizomycotina</taxon>
        <taxon>Leotiomycetes</taxon>
        <taxon>Helotiales</taxon>
        <taxon>Drepanopezizaceae</taxon>
        <taxon>Diplocarpon</taxon>
    </lineage>
</organism>
<protein>
    <submittedName>
        <fullName evidence="3">Uncharacterized protein</fullName>
    </submittedName>
</protein>
<proteinExistence type="predicted"/>
<comment type="caution">
    <text evidence="3">The sequence shown here is derived from an EMBL/GenBank/DDBJ whole genome shotgun (WGS) entry which is preliminary data.</text>
</comment>